<dbReference type="AlphaFoldDB" id="A0A0D2HFT8"/>
<protein>
    <submittedName>
        <fullName evidence="2">Uncharacterized protein</fullName>
    </submittedName>
</protein>
<reference evidence="2" key="1">
    <citation type="submission" date="2015-01" db="EMBL/GenBank/DDBJ databases">
        <title>The Genome Sequence of Cladophialophora bantiana CBS 173.52.</title>
        <authorList>
            <consortium name="The Broad Institute Genomics Platform"/>
            <person name="Cuomo C."/>
            <person name="de Hoog S."/>
            <person name="Gorbushina A."/>
            <person name="Stielow B."/>
            <person name="Teixiera M."/>
            <person name="Abouelleil A."/>
            <person name="Chapman S.B."/>
            <person name="Priest M."/>
            <person name="Young S.K."/>
            <person name="Wortman J."/>
            <person name="Nusbaum C."/>
            <person name="Birren B."/>
        </authorList>
    </citation>
    <scope>NUCLEOTIDE SEQUENCE [LARGE SCALE GENOMIC DNA]</scope>
    <source>
        <strain evidence="2">CBS 173.52</strain>
    </source>
</reference>
<gene>
    <name evidence="2" type="ORF">Z519_07112</name>
</gene>
<evidence type="ECO:0000256" key="1">
    <source>
        <dbReference type="SAM" id="MobiDB-lite"/>
    </source>
</evidence>
<proteinExistence type="predicted"/>
<accession>A0A0D2HFT8</accession>
<sequence>MVSVLVGDGRREFRKYCGAEEWPFTFSTKHKEVVRRLENLQRRLEAKVQCASLEFVLKGFDLAEGKRPTAAYLFNQLKDMPSFVGECCAVPASGCGLAGAKLSLSPTQKASKGPVQGSVLRFIITVGEIITKELQAPSIKPSLGELAAAVERQEVQSLRSAETKLLFYIVSFQCHSADECLTLSRLFVNELSDAAKCPTNSIPLYDKEGGEIELACTIAYLSVLVDRIPSRCMTGHWNKTHDAPTNEHAQPQSRSQRDPTFC</sequence>
<dbReference type="GeneID" id="27700040"/>
<evidence type="ECO:0000313" key="2">
    <source>
        <dbReference type="EMBL" id="KIW92128.1"/>
    </source>
</evidence>
<organism evidence="2">
    <name type="scientific">Cladophialophora bantiana (strain ATCC 10958 / CBS 173.52 / CDC B-1940 / NIH 8579)</name>
    <name type="common">Xylohypha bantiana</name>
    <dbReference type="NCBI Taxonomy" id="1442370"/>
    <lineage>
        <taxon>Eukaryota</taxon>
        <taxon>Fungi</taxon>
        <taxon>Dikarya</taxon>
        <taxon>Ascomycota</taxon>
        <taxon>Pezizomycotina</taxon>
        <taxon>Eurotiomycetes</taxon>
        <taxon>Chaetothyriomycetidae</taxon>
        <taxon>Chaetothyriales</taxon>
        <taxon>Herpotrichiellaceae</taxon>
        <taxon>Cladophialophora</taxon>
    </lineage>
</organism>
<dbReference type="EMBL" id="KN846989">
    <property type="protein sequence ID" value="KIW92128.1"/>
    <property type="molecule type" value="Genomic_DNA"/>
</dbReference>
<name>A0A0D2HFT8_CLAB1</name>
<dbReference type="VEuPathDB" id="FungiDB:Z519_07112"/>
<dbReference type="OrthoDB" id="5400920at2759"/>
<feature type="region of interest" description="Disordered" evidence="1">
    <location>
        <begin position="237"/>
        <end position="262"/>
    </location>
</feature>
<dbReference type="RefSeq" id="XP_016618797.1">
    <property type="nucleotide sequence ID" value="XM_016764847.1"/>
</dbReference>
<dbReference type="HOGENOM" id="CLU_1061748_0_0_1"/>